<evidence type="ECO:0000313" key="2">
    <source>
        <dbReference type="EMBL" id="GAA2045642.1"/>
    </source>
</evidence>
<sequence length="149" mass="16096">MGVDQNPAAVGELFETVTVLMMRHVPAPDGLSLTAAATLGSLQRRGPRRITELATAQGVTQPSMTQLLRRLEDAGLVGRVPDPTDGRVVLIELTEAGDRTLRNRWSTRLARLDTLLATLSDEERAVLERAAEAALPVAQKLVHTLAARD</sequence>
<dbReference type="SUPFAM" id="SSF46785">
    <property type="entry name" value="Winged helix' DNA-binding domain"/>
    <property type="match status" value="1"/>
</dbReference>
<dbReference type="Proteomes" id="UP001500751">
    <property type="component" value="Unassembled WGS sequence"/>
</dbReference>
<protein>
    <submittedName>
        <fullName evidence="2">MarR family transcriptional regulator</fullName>
    </submittedName>
</protein>
<dbReference type="EMBL" id="BAAAQN010000039">
    <property type="protein sequence ID" value="GAA2045642.1"/>
    <property type="molecule type" value="Genomic_DNA"/>
</dbReference>
<comment type="caution">
    <text evidence="2">The sequence shown here is derived from an EMBL/GenBank/DDBJ whole genome shotgun (WGS) entry which is preliminary data.</text>
</comment>
<gene>
    <name evidence="2" type="ORF">GCM10009839_57150</name>
</gene>
<dbReference type="PANTHER" id="PTHR39515:SF2">
    <property type="entry name" value="HTH-TYPE TRANSCRIPTIONAL REGULATOR RV0880"/>
    <property type="match status" value="1"/>
</dbReference>
<proteinExistence type="predicted"/>
<organism evidence="2 3">
    <name type="scientific">Catenulispora yoronensis</name>
    <dbReference type="NCBI Taxonomy" id="450799"/>
    <lineage>
        <taxon>Bacteria</taxon>
        <taxon>Bacillati</taxon>
        <taxon>Actinomycetota</taxon>
        <taxon>Actinomycetes</taxon>
        <taxon>Catenulisporales</taxon>
        <taxon>Catenulisporaceae</taxon>
        <taxon>Catenulispora</taxon>
    </lineage>
</organism>
<evidence type="ECO:0000259" key="1">
    <source>
        <dbReference type="PROSITE" id="PS50995"/>
    </source>
</evidence>
<dbReference type="Pfam" id="PF12802">
    <property type="entry name" value="MarR_2"/>
    <property type="match status" value="1"/>
</dbReference>
<feature type="domain" description="HTH marR-type" evidence="1">
    <location>
        <begin position="1"/>
        <end position="136"/>
    </location>
</feature>
<name>A0ABP5GFM4_9ACTN</name>
<dbReference type="Gene3D" id="1.10.10.10">
    <property type="entry name" value="Winged helix-like DNA-binding domain superfamily/Winged helix DNA-binding domain"/>
    <property type="match status" value="1"/>
</dbReference>
<accession>A0ABP5GFM4</accession>
<keyword evidence="3" id="KW-1185">Reference proteome</keyword>
<evidence type="ECO:0000313" key="3">
    <source>
        <dbReference type="Proteomes" id="UP001500751"/>
    </source>
</evidence>
<dbReference type="PROSITE" id="PS50995">
    <property type="entry name" value="HTH_MARR_2"/>
    <property type="match status" value="1"/>
</dbReference>
<dbReference type="InterPro" id="IPR036388">
    <property type="entry name" value="WH-like_DNA-bd_sf"/>
</dbReference>
<dbReference type="InterPro" id="IPR052526">
    <property type="entry name" value="HTH-type_Bedaq_tolerance"/>
</dbReference>
<dbReference type="PANTHER" id="PTHR39515">
    <property type="entry name" value="CONSERVED PROTEIN"/>
    <property type="match status" value="1"/>
</dbReference>
<dbReference type="SMART" id="SM00347">
    <property type="entry name" value="HTH_MARR"/>
    <property type="match status" value="1"/>
</dbReference>
<dbReference type="PRINTS" id="PR00598">
    <property type="entry name" value="HTHMARR"/>
</dbReference>
<dbReference type="InterPro" id="IPR000835">
    <property type="entry name" value="HTH_MarR-typ"/>
</dbReference>
<reference evidence="3" key="1">
    <citation type="journal article" date="2019" name="Int. J. Syst. Evol. Microbiol.">
        <title>The Global Catalogue of Microorganisms (GCM) 10K type strain sequencing project: providing services to taxonomists for standard genome sequencing and annotation.</title>
        <authorList>
            <consortium name="The Broad Institute Genomics Platform"/>
            <consortium name="The Broad Institute Genome Sequencing Center for Infectious Disease"/>
            <person name="Wu L."/>
            <person name="Ma J."/>
        </authorList>
    </citation>
    <scope>NUCLEOTIDE SEQUENCE [LARGE SCALE GENOMIC DNA]</scope>
    <source>
        <strain evidence="3">JCM 16014</strain>
    </source>
</reference>
<dbReference type="InterPro" id="IPR036390">
    <property type="entry name" value="WH_DNA-bd_sf"/>
</dbReference>